<reference evidence="1" key="1">
    <citation type="journal article" date="2021" name="IMA Fungus">
        <title>Genomic characterization of three marine fungi, including Emericellopsis atlantica sp. nov. with signatures of a generalist lifestyle and marine biomass degradation.</title>
        <authorList>
            <person name="Hagestad O.C."/>
            <person name="Hou L."/>
            <person name="Andersen J.H."/>
            <person name="Hansen E.H."/>
            <person name="Altermark B."/>
            <person name="Li C."/>
            <person name="Kuhnert E."/>
            <person name="Cox R.J."/>
            <person name="Crous P.W."/>
            <person name="Spatafora J.W."/>
            <person name="Lail K."/>
            <person name="Amirebrahimi M."/>
            <person name="Lipzen A."/>
            <person name="Pangilinan J."/>
            <person name="Andreopoulos W."/>
            <person name="Hayes R.D."/>
            <person name="Ng V."/>
            <person name="Grigoriev I.V."/>
            <person name="Jackson S.A."/>
            <person name="Sutton T.D.S."/>
            <person name="Dobson A.D.W."/>
            <person name="Rama T."/>
        </authorList>
    </citation>
    <scope>NUCLEOTIDE SEQUENCE</scope>
    <source>
        <strain evidence="1">TRa018bII</strain>
    </source>
</reference>
<sequence>MNMGDLSNSTGLTPNFTGDLANPFTSMNSVASPFSVFNNAGSGTSIMKVPAVLPKCSAFNRPEL</sequence>
<dbReference type="AlphaFoldDB" id="A0A9P7YFK0"/>
<evidence type="ECO:0000313" key="1">
    <source>
        <dbReference type="EMBL" id="KAG9232705.1"/>
    </source>
</evidence>
<evidence type="ECO:0000313" key="2">
    <source>
        <dbReference type="Proteomes" id="UP000824998"/>
    </source>
</evidence>
<comment type="caution">
    <text evidence="1">The sequence shown here is derived from an EMBL/GenBank/DDBJ whole genome shotgun (WGS) entry which is preliminary data.</text>
</comment>
<proteinExistence type="predicted"/>
<accession>A0A9P7YFK0</accession>
<dbReference type="Proteomes" id="UP000824998">
    <property type="component" value="Unassembled WGS sequence"/>
</dbReference>
<dbReference type="EMBL" id="MU251534">
    <property type="protein sequence ID" value="KAG9232705.1"/>
    <property type="molecule type" value="Genomic_DNA"/>
</dbReference>
<gene>
    <name evidence="1" type="ORF">BJ875DRAFT_466085</name>
</gene>
<name>A0A9P7YFK0_9HELO</name>
<keyword evidence="2" id="KW-1185">Reference proteome</keyword>
<organism evidence="1 2">
    <name type="scientific">Amylocarpus encephaloides</name>
    <dbReference type="NCBI Taxonomy" id="45428"/>
    <lineage>
        <taxon>Eukaryota</taxon>
        <taxon>Fungi</taxon>
        <taxon>Dikarya</taxon>
        <taxon>Ascomycota</taxon>
        <taxon>Pezizomycotina</taxon>
        <taxon>Leotiomycetes</taxon>
        <taxon>Helotiales</taxon>
        <taxon>Helotiales incertae sedis</taxon>
        <taxon>Amylocarpus</taxon>
    </lineage>
</organism>
<protein>
    <submittedName>
        <fullName evidence="1">Uncharacterized protein</fullName>
    </submittedName>
</protein>